<dbReference type="Pfam" id="PF13472">
    <property type="entry name" value="Lipase_GDSL_2"/>
    <property type="match status" value="1"/>
</dbReference>
<name>A0A2V3V776_9SPHN</name>
<evidence type="ECO:0000256" key="1">
    <source>
        <dbReference type="SAM" id="SignalP"/>
    </source>
</evidence>
<reference evidence="3 4" key="1">
    <citation type="submission" date="2018-05" db="EMBL/GenBank/DDBJ databases">
        <title>Genomic Encyclopedia of Type Strains, Phase IV (KMG-IV): sequencing the most valuable type-strain genomes for metagenomic binning, comparative biology and taxonomic classification.</title>
        <authorList>
            <person name="Goeker M."/>
        </authorList>
    </citation>
    <scope>NUCLEOTIDE SEQUENCE [LARGE SCALE GENOMIC DNA]</scope>
    <source>
        <strain evidence="3 4">DSM 3183</strain>
    </source>
</reference>
<dbReference type="InterPro" id="IPR036514">
    <property type="entry name" value="SGNH_hydro_sf"/>
</dbReference>
<dbReference type="InterPro" id="IPR013830">
    <property type="entry name" value="SGNH_hydro"/>
</dbReference>
<dbReference type="CDD" id="cd01830">
    <property type="entry name" value="XynE_like"/>
    <property type="match status" value="1"/>
</dbReference>
<dbReference type="EMBL" id="QJJM01000004">
    <property type="protein sequence ID" value="PXW77682.1"/>
    <property type="molecule type" value="Genomic_DNA"/>
</dbReference>
<protein>
    <submittedName>
        <fullName evidence="3">Lysophospholipase L1-like esterase</fullName>
    </submittedName>
</protein>
<keyword evidence="4" id="KW-1185">Reference proteome</keyword>
<dbReference type="SUPFAM" id="SSF52266">
    <property type="entry name" value="SGNH hydrolase"/>
    <property type="match status" value="1"/>
</dbReference>
<organism evidence="3 4">
    <name type="scientific">Blastomonas natatoria</name>
    <dbReference type="NCBI Taxonomy" id="34015"/>
    <lineage>
        <taxon>Bacteria</taxon>
        <taxon>Pseudomonadati</taxon>
        <taxon>Pseudomonadota</taxon>
        <taxon>Alphaproteobacteria</taxon>
        <taxon>Sphingomonadales</taxon>
        <taxon>Sphingomonadaceae</taxon>
        <taxon>Blastomonas</taxon>
    </lineage>
</organism>
<evidence type="ECO:0000313" key="3">
    <source>
        <dbReference type="EMBL" id="PXW77682.1"/>
    </source>
</evidence>
<feature type="signal peptide" evidence="1">
    <location>
        <begin position="1"/>
        <end position="19"/>
    </location>
</feature>
<dbReference type="GO" id="GO:0016788">
    <property type="term" value="F:hydrolase activity, acting on ester bonds"/>
    <property type="evidence" value="ECO:0007669"/>
    <property type="project" value="UniProtKB-ARBA"/>
</dbReference>
<dbReference type="AlphaFoldDB" id="A0A2V3V776"/>
<evidence type="ECO:0000259" key="2">
    <source>
        <dbReference type="Pfam" id="PF13472"/>
    </source>
</evidence>
<comment type="caution">
    <text evidence="3">The sequence shown here is derived from an EMBL/GenBank/DDBJ whole genome shotgun (WGS) entry which is preliminary data.</text>
</comment>
<proteinExistence type="predicted"/>
<dbReference type="Gene3D" id="3.40.50.1110">
    <property type="entry name" value="SGNH hydrolase"/>
    <property type="match status" value="1"/>
</dbReference>
<gene>
    <name evidence="3" type="ORF">C7451_104178</name>
</gene>
<dbReference type="OrthoDB" id="1828825at2"/>
<sequence length="418" mass="43827">MLRSTVSLLALVLAAPALGALPEGPGPAGAKTAAEAEQCPWQAAWASSQMLPDAANALPDGALEDATLRQIIRPSIAGTHVRVRLSNAFGTTPLQIGNATLARSANNASADIDAATMEPLRFGGFAGTVIPPGGEWLSDPIRWQGSAFEDLAISVHVLQHPERQTSHPGSRATSYVARGDATKASGLAGAMAVDHWYLLSGLEVRSCAASQGIAVLGDSITDGRGSTTNGNDRWTDFLARRLKGRAAVLNQGIGGNRVLLDGLGPNAVARLDRDVLAQPGVRHLIVLEGINDIGNLARGRTASAEEHAALVAQVTAAYGQIIERAHARDIKVHGATLLPFMGNDFYNSGAASEADRQAINHWIRTSGAFDSVIDLDAVMRDPARPDYLNPAYDIGDGLHPNPAGFRAMAEAVSLSLFE</sequence>
<feature type="domain" description="SGNH hydrolase-type esterase" evidence="2">
    <location>
        <begin position="215"/>
        <end position="407"/>
    </location>
</feature>
<dbReference type="Proteomes" id="UP000248014">
    <property type="component" value="Unassembled WGS sequence"/>
</dbReference>
<evidence type="ECO:0000313" key="4">
    <source>
        <dbReference type="Proteomes" id="UP000248014"/>
    </source>
</evidence>
<keyword evidence="1" id="KW-0732">Signal</keyword>
<dbReference type="InterPro" id="IPR053140">
    <property type="entry name" value="GDSL_Rv0518-like"/>
</dbReference>
<dbReference type="PANTHER" id="PTHR43784">
    <property type="entry name" value="GDSL-LIKE LIPASE/ACYLHYDROLASE, PUTATIVE (AFU_ORTHOLOGUE AFUA_2G00820)-RELATED"/>
    <property type="match status" value="1"/>
</dbReference>
<feature type="chain" id="PRO_5015990347" evidence="1">
    <location>
        <begin position="20"/>
        <end position="418"/>
    </location>
</feature>
<accession>A0A2V3V776</accession>
<dbReference type="PANTHER" id="PTHR43784:SF2">
    <property type="entry name" value="GDSL-LIKE LIPASE_ACYLHYDROLASE, PUTATIVE (AFU_ORTHOLOGUE AFUA_2G00820)-RELATED"/>
    <property type="match status" value="1"/>
</dbReference>